<evidence type="ECO:0000256" key="1">
    <source>
        <dbReference type="ARBA" id="ARBA00004442"/>
    </source>
</evidence>
<evidence type="ECO:0000259" key="6">
    <source>
        <dbReference type="Pfam" id="PF07980"/>
    </source>
</evidence>
<dbReference type="Proteomes" id="UP001596106">
    <property type="component" value="Unassembled WGS sequence"/>
</dbReference>
<name>A0ABW0IHW6_9BACT</name>
<reference evidence="9" key="1">
    <citation type="journal article" date="2019" name="Int. J. Syst. Evol. Microbiol.">
        <title>The Global Catalogue of Microorganisms (GCM) 10K type strain sequencing project: providing services to taxonomists for standard genome sequencing and annotation.</title>
        <authorList>
            <consortium name="The Broad Institute Genomics Platform"/>
            <consortium name="The Broad Institute Genome Sequencing Center for Infectious Disease"/>
            <person name="Wu L."/>
            <person name="Ma J."/>
        </authorList>
    </citation>
    <scope>NUCLEOTIDE SEQUENCE [LARGE SCALE GENOMIC DNA]</scope>
    <source>
        <strain evidence="9">CCUG 55250</strain>
    </source>
</reference>
<dbReference type="Gene3D" id="1.25.40.390">
    <property type="match status" value="1"/>
</dbReference>
<dbReference type="InterPro" id="IPR011990">
    <property type="entry name" value="TPR-like_helical_dom_sf"/>
</dbReference>
<dbReference type="Pfam" id="PF07980">
    <property type="entry name" value="SusD_RagB"/>
    <property type="match status" value="1"/>
</dbReference>
<accession>A0ABW0IHW6</accession>
<dbReference type="EMBL" id="JBHSMA010000008">
    <property type="protein sequence ID" value="MFC5411777.1"/>
    <property type="molecule type" value="Genomic_DNA"/>
</dbReference>
<evidence type="ECO:0000313" key="9">
    <source>
        <dbReference type="Proteomes" id="UP001596106"/>
    </source>
</evidence>
<evidence type="ECO:0000256" key="3">
    <source>
        <dbReference type="ARBA" id="ARBA00022729"/>
    </source>
</evidence>
<organism evidence="8 9">
    <name type="scientific">Larkinella bovis</name>
    <dbReference type="NCBI Taxonomy" id="683041"/>
    <lineage>
        <taxon>Bacteria</taxon>
        <taxon>Pseudomonadati</taxon>
        <taxon>Bacteroidota</taxon>
        <taxon>Cytophagia</taxon>
        <taxon>Cytophagales</taxon>
        <taxon>Spirosomataceae</taxon>
        <taxon>Larkinella</taxon>
    </lineage>
</organism>
<dbReference type="Pfam" id="PF14322">
    <property type="entry name" value="SusD-like_3"/>
    <property type="match status" value="1"/>
</dbReference>
<keyword evidence="3" id="KW-0732">Signal</keyword>
<dbReference type="CDD" id="cd08977">
    <property type="entry name" value="SusD"/>
    <property type="match status" value="1"/>
</dbReference>
<keyword evidence="5" id="KW-0998">Cell outer membrane</keyword>
<keyword evidence="4" id="KW-0472">Membrane</keyword>
<evidence type="ECO:0000256" key="2">
    <source>
        <dbReference type="ARBA" id="ARBA00006275"/>
    </source>
</evidence>
<dbReference type="SUPFAM" id="SSF48452">
    <property type="entry name" value="TPR-like"/>
    <property type="match status" value="1"/>
</dbReference>
<evidence type="ECO:0000256" key="5">
    <source>
        <dbReference type="ARBA" id="ARBA00023237"/>
    </source>
</evidence>
<dbReference type="PROSITE" id="PS51257">
    <property type="entry name" value="PROKAR_LIPOPROTEIN"/>
    <property type="match status" value="1"/>
</dbReference>
<comment type="similarity">
    <text evidence="2">Belongs to the SusD family.</text>
</comment>
<feature type="domain" description="SusD-like N-terminal" evidence="7">
    <location>
        <begin position="82"/>
        <end position="209"/>
    </location>
</feature>
<dbReference type="InterPro" id="IPR012944">
    <property type="entry name" value="SusD_RagB_dom"/>
</dbReference>
<comment type="caution">
    <text evidence="8">The sequence shown here is derived from an EMBL/GenBank/DDBJ whole genome shotgun (WGS) entry which is preliminary data.</text>
</comment>
<evidence type="ECO:0000313" key="8">
    <source>
        <dbReference type="EMBL" id="MFC5411777.1"/>
    </source>
</evidence>
<dbReference type="InterPro" id="IPR033985">
    <property type="entry name" value="SusD-like_N"/>
</dbReference>
<dbReference type="RefSeq" id="WP_379848665.1">
    <property type="nucleotide sequence ID" value="NZ_JBHSMA010000008.1"/>
</dbReference>
<sequence length="505" mass="58014">MKKIIVSLSILFLLGSCKEDFLERYPLDSPSAETFWTSAENAEMWVNNLYRSLPDESDSNIENWSDNAYCRTGENGRVIANGTFQTNSAIIQNRWDYTYIRRCLEFFTKVDEIPNVSATVKNNLVGQVRFILAFEYFKLITLFRDVPLVTKPLLISESDLPKSPKAEVLAYLLDHLDKAIQELPATWPASSNGRVTKGAALALKARVLLYNGKWSEAAETARQVMDSQVYSLHPKFGELFLKSFNNATKEVILARQYAAVVNQNELYRRYGFLGNGGYAYVLPLPDLANAFECTDGLPIQESPLYDPANPMANRDPRFAETFVYPNQNLNGYLYDPFDRSNLSGSLTYLHYRKYINDMKPIETHTHVNWIILRYADVLLMYAEAKNEASGPDATIYDALDQVRKRAGMPVVNRSKYNTQAALRALIRNERRVELAAEGLRYFDIIRWKTAEVVLNKEVFSLEVKDKLPIRTLEKRIFDPKKHYVWPIPQLAIDRAKKLEQHAEWK</sequence>
<feature type="domain" description="RagB/SusD" evidence="6">
    <location>
        <begin position="249"/>
        <end position="504"/>
    </location>
</feature>
<gene>
    <name evidence="8" type="ORF">ACFPMF_20815</name>
</gene>
<keyword evidence="9" id="KW-1185">Reference proteome</keyword>
<protein>
    <submittedName>
        <fullName evidence="8">RagB/SusD family nutrient uptake outer membrane protein</fullName>
    </submittedName>
</protein>
<evidence type="ECO:0000259" key="7">
    <source>
        <dbReference type="Pfam" id="PF14322"/>
    </source>
</evidence>
<proteinExistence type="inferred from homology"/>
<evidence type="ECO:0000256" key="4">
    <source>
        <dbReference type="ARBA" id="ARBA00023136"/>
    </source>
</evidence>
<comment type="subcellular location">
    <subcellularLocation>
        <location evidence="1">Cell outer membrane</location>
    </subcellularLocation>
</comment>